<proteinExistence type="predicted"/>
<evidence type="ECO:0000313" key="1">
    <source>
        <dbReference type="Proteomes" id="UP000000437"/>
    </source>
</evidence>
<dbReference type="RefSeq" id="XP_073773307.1">
    <property type="nucleotide sequence ID" value="XM_073917206.1"/>
</dbReference>
<gene>
    <name evidence="2" type="primary">LOC100329480</name>
</gene>
<accession>A0AC58GUA3</accession>
<keyword evidence="1" id="KW-1185">Reference proteome</keyword>
<evidence type="ECO:0000313" key="2">
    <source>
        <dbReference type="RefSeq" id="XP_073773307.1"/>
    </source>
</evidence>
<protein>
    <submittedName>
        <fullName evidence="2">Uncharacterized protein isoform X1</fullName>
    </submittedName>
</protein>
<reference evidence="2" key="1">
    <citation type="submission" date="2025-08" db="UniProtKB">
        <authorList>
            <consortium name="RefSeq"/>
        </authorList>
    </citation>
    <scope>IDENTIFICATION</scope>
    <source>
        <strain evidence="2">Tuebingen</strain>
        <tissue evidence="2">Fibroblasts and whole tissue</tissue>
    </source>
</reference>
<dbReference type="Proteomes" id="UP000000437">
    <property type="component" value="Chromosome 11"/>
</dbReference>
<organism evidence="1 2">
    <name type="scientific">Danio rerio</name>
    <name type="common">Zebrafish</name>
    <name type="synonym">Brachydanio rerio</name>
    <dbReference type="NCBI Taxonomy" id="7955"/>
    <lineage>
        <taxon>Eukaryota</taxon>
        <taxon>Metazoa</taxon>
        <taxon>Chordata</taxon>
        <taxon>Craniata</taxon>
        <taxon>Vertebrata</taxon>
        <taxon>Euteleostomi</taxon>
        <taxon>Actinopterygii</taxon>
        <taxon>Neopterygii</taxon>
        <taxon>Teleostei</taxon>
        <taxon>Ostariophysi</taxon>
        <taxon>Cypriniformes</taxon>
        <taxon>Danionidae</taxon>
        <taxon>Danioninae</taxon>
        <taxon>Danio</taxon>
    </lineage>
</organism>
<sequence length="1793" mass="202971">MDDKNTTNQNYLLQKNTYNRLERKRSREQLQDIIEDQQEEHGQTKRRNEQTTYGDCVQAHSGNMALQQHNNRQLDEDNSVSQFSAKPCQYYFTVDHTNNSTVVSPNVLGNNISGDVNLNIHVQNMSHSTSAGDEDEIFQNLKNKMKTIMEKDFGRTFEGCASEPVCLNKMYTELFIIKDDSDPINTEHEIWQDEKTHEFNTSKQTVVTYNQILQSPDDGAETVKIVLTKGIAGIGKTVTIQKFILDWANGKANQDLELVFLLPFRELNLLEGEKSLLDVLFDFYPMLKKARQISEWIWDRKVLFILDGLDEYRQPLNFKSRFLSSDTEKATVDVLLVNLLLGKLLPSAHLWITSRPVAAGQLPSHIFKHGYKTQIRGFRDEQKEKYFKSQFADPALSQKVISHLKSQKSLWILCHIPLFSWITFHVLKHITANQNQNQIMPSNQTELYIHYLLIQTGLSHKKYQVEELSEEDALQEHSEQIMNMAELAYWQLREKNSIFKKEDLIKYNITVDEVPQNPGVLTCLSRYKNMFYNKTTFFSFVHLTVQEFFAALFAYRQFLLNNEDSLKIGTGKKKEKSSLSDFLKDVTNVVLQTESGHLDLFTCFLFGISCDSNRRLLEAFLPPFRGNSSPEHKKVTIYIKSLRRRDLSSERCVSLIRCLLELKDRSFLQNLPELERSQSKEPLTLFQCTLLAYHLRISDEEHIEFDLRKYNITLEGFQRLSSAFRYVRKALLKGSGLTEQHCMSLVPYLRLLDTHLTDLNLSYNGLGRSALAHLAPALSDPKCQIQILNLSHNDLHSQDMELIRDVLSGGNVNLKVLDLSENHLEDSGVQILSDGLQSDKCHLEVLKISGCQIQMKGVYSLLSSLKQHPLYLRELDLRYNHLEDSGLENLRAELSSLRVFTGGVCGHQPGLHKFTLQVKMFLRLLLLLLVSPLALALPGFQVRLVGGRSQLEGRVEVLYNGAWGTVCDDEVNIKLADVVCRELGFARGLTWAHSAKFGEGQGPIWLDNVRCSGSESSLSECRSNGWGVSDCTHSEDLGVVCSPDRPNQGHMPRYHEPVPPAPPQTPSTPPSSSWSRQRGHEIALHRGSHGPASPHLHGHRIQLRRNGLEGGAGTTRGRENGLPRGHQLPEFLRNRAAYRRTLEEPTSRTTRYPTRPTAPQPLHSPQNLQNQETHSNRADLDFTDTYEQSAVSVRLEEVRLRPVLSSTRSVTMVTEGVVEVKHAGKWRHVCSLGWDASSSRVVCGMLGFPSAGQHDARVYRKLWDSKMEDPAVRSTVSKKQFWVERVQCSGSEVSLAQCRALLSVSRSDDVPCAGGMHAVVRCIPGAQFDTDSTSRRPISAAVRLKAGARVGEGRVEVLLEGKWGTVCDRRWDLSAASVVCRELGFGSARDAPRGALMGQGTGPIHMDEVQCSGQESSITECRFQDVPLYSCRHTQDASVRCNVPNTGLSSTVRLAGGRESAEGRVEVLMEVGGQQRWGSVCSENWNINEAMVVCRQLGFGFASRAHQETWFWPSSSGSEEVLLSGTHCVGSELSVQQCRRNTQVYCPRGGGARAAGVTCVDVAPDLVVDAQLVQESAYVEDRPLHLLTCAHEENCLSSSAARIDWRNRHTLAYTHRRLLRFSSRIMNLGRADFRPRATRESWTWHQCHRHYHSIEVFTHYDLLTLNGTRVAEGHKASFCLEDTYCPEGLTKRYACYNMGDQGITVGCWDTYRHDIDCQWVDITDVRPGNYIFQVEVNPSLDMAESDFQNNVMRCRCRYDGGRVYLYSCHTGDAYSAAAEDLFEHRQEITNNFL</sequence>
<name>A0AC58GUA3_DANRE</name>